<dbReference type="AlphaFoldDB" id="A0AAN6XEQ2"/>
<sequence>MMAETRVRQKYLDRLNWLQTQGTYLIGAARGRGFVDIADKDHDNEVKEAEQRGKMESLRKGSFTKRMFIEDKRKAFRMIEVGLTSMANSSKGEPVSFIPLAIVEKYGFGPVIEIPEMDFDTPSVLITCSQAVEITWMGKDRVERQDLWLILPKESGVRMPLLGEHFMVHHGDILFDTDDKGFVALAKGNKEHNERYADQPSLVPTHPPQNPYTGMGIGQQTVAPAMPQSIQYGGYPGAASVPGEHYGQTVPQQLLGQQIPPQRIPLQQFPPTRLPGQQSPARHQWQPPRSHPGQPAQPGSQNISQSPRGQLPRAK</sequence>
<evidence type="ECO:0000256" key="1">
    <source>
        <dbReference type="SAM" id="MobiDB-lite"/>
    </source>
</evidence>
<reference evidence="2" key="2">
    <citation type="submission" date="2023-05" db="EMBL/GenBank/DDBJ databases">
        <authorList>
            <consortium name="Lawrence Berkeley National Laboratory"/>
            <person name="Steindorff A."/>
            <person name="Hensen N."/>
            <person name="Bonometti L."/>
            <person name="Westerberg I."/>
            <person name="Brannstrom I.O."/>
            <person name="Guillou S."/>
            <person name="Cros-Aarteil S."/>
            <person name="Calhoun S."/>
            <person name="Haridas S."/>
            <person name="Kuo A."/>
            <person name="Mondo S."/>
            <person name="Pangilinan J."/>
            <person name="Riley R."/>
            <person name="Labutti K."/>
            <person name="Andreopoulos B."/>
            <person name="Lipzen A."/>
            <person name="Chen C."/>
            <person name="Yanf M."/>
            <person name="Daum C."/>
            <person name="Ng V."/>
            <person name="Clum A."/>
            <person name="Ohm R."/>
            <person name="Martin F."/>
            <person name="Silar P."/>
            <person name="Natvig D."/>
            <person name="Lalanne C."/>
            <person name="Gautier V."/>
            <person name="Ament-Velasquez S.L."/>
            <person name="Kruys A."/>
            <person name="Hutchinson M.I."/>
            <person name="Powell A.J."/>
            <person name="Barry K."/>
            <person name="Miller A.N."/>
            <person name="Grigoriev I.V."/>
            <person name="Debuchy R."/>
            <person name="Gladieux P."/>
            <person name="Thoren M.H."/>
            <person name="Johannesson H."/>
        </authorList>
    </citation>
    <scope>NUCLEOTIDE SEQUENCE</scope>
    <source>
        <strain evidence="2">CBS 315.58</strain>
    </source>
</reference>
<organism evidence="2 3">
    <name type="scientific">Triangularia verruculosa</name>
    <dbReference type="NCBI Taxonomy" id="2587418"/>
    <lineage>
        <taxon>Eukaryota</taxon>
        <taxon>Fungi</taxon>
        <taxon>Dikarya</taxon>
        <taxon>Ascomycota</taxon>
        <taxon>Pezizomycotina</taxon>
        <taxon>Sordariomycetes</taxon>
        <taxon>Sordariomycetidae</taxon>
        <taxon>Sordariales</taxon>
        <taxon>Podosporaceae</taxon>
        <taxon>Triangularia</taxon>
    </lineage>
</organism>
<evidence type="ECO:0000313" key="3">
    <source>
        <dbReference type="Proteomes" id="UP001303160"/>
    </source>
</evidence>
<gene>
    <name evidence="2" type="ORF">QBC40DRAFT_298160</name>
</gene>
<feature type="compositionally biased region" description="Polar residues" evidence="1">
    <location>
        <begin position="297"/>
        <end position="308"/>
    </location>
</feature>
<name>A0AAN6XEQ2_9PEZI</name>
<dbReference type="EMBL" id="MU863941">
    <property type="protein sequence ID" value="KAK4198763.1"/>
    <property type="molecule type" value="Genomic_DNA"/>
</dbReference>
<dbReference type="Proteomes" id="UP001303160">
    <property type="component" value="Unassembled WGS sequence"/>
</dbReference>
<feature type="region of interest" description="Disordered" evidence="1">
    <location>
        <begin position="264"/>
        <end position="315"/>
    </location>
</feature>
<comment type="caution">
    <text evidence="2">The sequence shown here is derived from an EMBL/GenBank/DDBJ whole genome shotgun (WGS) entry which is preliminary data.</text>
</comment>
<evidence type="ECO:0000313" key="2">
    <source>
        <dbReference type="EMBL" id="KAK4198763.1"/>
    </source>
</evidence>
<accession>A0AAN6XEQ2</accession>
<protein>
    <submittedName>
        <fullName evidence="2">Uncharacterized protein</fullName>
    </submittedName>
</protein>
<proteinExistence type="predicted"/>
<keyword evidence="3" id="KW-1185">Reference proteome</keyword>
<reference evidence="2" key="1">
    <citation type="journal article" date="2023" name="Mol. Phylogenet. Evol.">
        <title>Genome-scale phylogeny and comparative genomics of the fungal order Sordariales.</title>
        <authorList>
            <person name="Hensen N."/>
            <person name="Bonometti L."/>
            <person name="Westerberg I."/>
            <person name="Brannstrom I.O."/>
            <person name="Guillou S."/>
            <person name="Cros-Aarteil S."/>
            <person name="Calhoun S."/>
            <person name="Haridas S."/>
            <person name="Kuo A."/>
            <person name="Mondo S."/>
            <person name="Pangilinan J."/>
            <person name="Riley R."/>
            <person name="LaButti K."/>
            <person name="Andreopoulos B."/>
            <person name="Lipzen A."/>
            <person name="Chen C."/>
            <person name="Yan M."/>
            <person name="Daum C."/>
            <person name="Ng V."/>
            <person name="Clum A."/>
            <person name="Steindorff A."/>
            <person name="Ohm R.A."/>
            <person name="Martin F."/>
            <person name="Silar P."/>
            <person name="Natvig D.O."/>
            <person name="Lalanne C."/>
            <person name="Gautier V."/>
            <person name="Ament-Velasquez S.L."/>
            <person name="Kruys A."/>
            <person name="Hutchinson M.I."/>
            <person name="Powell A.J."/>
            <person name="Barry K."/>
            <person name="Miller A.N."/>
            <person name="Grigoriev I.V."/>
            <person name="Debuchy R."/>
            <person name="Gladieux P."/>
            <person name="Hiltunen Thoren M."/>
            <person name="Johannesson H."/>
        </authorList>
    </citation>
    <scope>NUCLEOTIDE SEQUENCE</scope>
    <source>
        <strain evidence="2">CBS 315.58</strain>
    </source>
</reference>